<evidence type="ECO:0000313" key="3">
    <source>
        <dbReference type="Proteomes" id="UP000247591"/>
    </source>
</evidence>
<organism evidence="2 3">
    <name type="scientific">Williamsia limnetica</name>
    <dbReference type="NCBI Taxonomy" id="882452"/>
    <lineage>
        <taxon>Bacteria</taxon>
        <taxon>Bacillati</taxon>
        <taxon>Actinomycetota</taxon>
        <taxon>Actinomycetes</taxon>
        <taxon>Mycobacteriales</taxon>
        <taxon>Nocardiaceae</taxon>
        <taxon>Williamsia</taxon>
    </lineage>
</organism>
<dbReference type="InterPro" id="IPR039374">
    <property type="entry name" value="SIP_fam"/>
</dbReference>
<dbReference type="RefSeq" id="WP_158539908.1">
    <property type="nucleotide sequence ID" value="NZ_QJSP01000003.1"/>
</dbReference>
<dbReference type="InterPro" id="IPR039261">
    <property type="entry name" value="FNR_nucleotide-bd"/>
</dbReference>
<comment type="caution">
    <text evidence="2">The sequence shown here is derived from an EMBL/GenBank/DDBJ whole genome shotgun (WGS) entry which is preliminary data.</text>
</comment>
<sequence length="267" mass="29384">MTTQTHRLTNGMVMTMVTVEGLDEIDSRFHRLIVQAPELRDIVTTTGMAPALKLFVPRAPDYPVTLPGFDSNNLADSGWESDPKRPILRTYTASEVDRKAGRIACDVLDLDLPGSWLYRVAVGDRIGLIGFKNELQVPSTHTKIVAIGDLSARPSIDSIKSNAPVGVTVSAFVEQQERPWGDIAAEADASPADTTIWIGAEVSEVARLRREALAAGFATEQILALPYWARGRTRDEFDYDLYRRYQKAAEAGRDISDPNVAADIELN</sequence>
<dbReference type="EMBL" id="QJSP01000003">
    <property type="protein sequence ID" value="PYE19279.1"/>
    <property type="molecule type" value="Genomic_DNA"/>
</dbReference>
<dbReference type="OrthoDB" id="3291337at2"/>
<dbReference type="Gene3D" id="2.40.30.10">
    <property type="entry name" value="Translation factors"/>
    <property type="match status" value="1"/>
</dbReference>
<protein>
    <submittedName>
        <fullName evidence="2">NADPH-dependent ferric siderophore reductase</fullName>
    </submittedName>
</protein>
<dbReference type="Gene3D" id="3.40.50.80">
    <property type="entry name" value="Nucleotide-binding domain of ferredoxin-NADP reductase (FNR) module"/>
    <property type="match status" value="1"/>
</dbReference>
<proteinExistence type="predicted"/>
<dbReference type="Proteomes" id="UP000247591">
    <property type="component" value="Unassembled WGS sequence"/>
</dbReference>
<dbReference type="PANTHER" id="PTHR30157">
    <property type="entry name" value="FERRIC REDUCTASE, NADPH-DEPENDENT"/>
    <property type="match status" value="1"/>
</dbReference>
<gene>
    <name evidence="2" type="ORF">DFR67_103191</name>
</gene>
<keyword evidence="3" id="KW-1185">Reference proteome</keyword>
<feature type="domain" description="Siderophore-interacting FAD-binding" evidence="1">
    <location>
        <begin position="19"/>
        <end position="130"/>
    </location>
</feature>
<dbReference type="AlphaFoldDB" id="A0A318S555"/>
<dbReference type="InterPro" id="IPR013113">
    <property type="entry name" value="SIP_FAD-bd"/>
</dbReference>
<evidence type="ECO:0000313" key="2">
    <source>
        <dbReference type="EMBL" id="PYE19279.1"/>
    </source>
</evidence>
<dbReference type="PANTHER" id="PTHR30157:SF0">
    <property type="entry name" value="NADPH-DEPENDENT FERRIC-CHELATE REDUCTASE"/>
    <property type="match status" value="1"/>
</dbReference>
<reference evidence="2 3" key="1">
    <citation type="submission" date="2018-06" db="EMBL/GenBank/DDBJ databases">
        <title>Genomic Encyclopedia of Type Strains, Phase IV (KMG-IV): sequencing the most valuable type-strain genomes for metagenomic binning, comparative biology and taxonomic classification.</title>
        <authorList>
            <person name="Goeker M."/>
        </authorList>
    </citation>
    <scope>NUCLEOTIDE SEQUENCE [LARGE SCALE GENOMIC DNA]</scope>
    <source>
        <strain evidence="2 3">DSM 45521</strain>
    </source>
</reference>
<dbReference type="Pfam" id="PF08021">
    <property type="entry name" value="FAD_binding_9"/>
    <property type="match status" value="1"/>
</dbReference>
<accession>A0A318S555</accession>
<name>A0A318S555_WILLI</name>
<evidence type="ECO:0000259" key="1">
    <source>
        <dbReference type="Pfam" id="PF08021"/>
    </source>
</evidence>